<evidence type="ECO:0000313" key="8">
    <source>
        <dbReference type="EMBL" id="ASR45784.1"/>
    </source>
</evidence>
<dbReference type="SUPFAM" id="SSF56112">
    <property type="entry name" value="Protein kinase-like (PK-like)"/>
    <property type="match status" value="1"/>
</dbReference>
<comment type="similarity">
    <text evidence="1">Belongs to the DNA2/NAM7 helicase family.</text>
</comment>
<dbReference type="CDD" id="cd18808">
    <property type="entry name" value="SF1_C_Upf1"/>
    <property type="match status" value="1"/>
</dbReference>
<protein>
    <recommendedName>
        <fullName evidence="7">Protein kinase domain-containing protein</fullName>
    </recommendedName>
</protein>
<dbReference type="SUPFAM" id="SSF52540">
    <property type="entry name" value="P-loop containing nucleoside triphosphate hydrolases"/>
    <property type="match status" value="1"/>
</dbReference>
<dbReference type="AlphaFoldDB" id="A0A222WIH5"/>
<dbReference type="GO" id="GO:0016787">
    <property type="term" value="F:hydrolase activity"/>
    <property type="evidence" value="ECO:0007669"/>
    <property type="project" value="UniProtKB-KW"/>
</dbReference>
<accession>A0A222WIH5</accession>
<organism evidence="8 9">
    <name type="scientific">Paenibacillus kribbensis</name>
    <dbReference type="NCBI Taxonomy" id="172713"/>
    <lineage>
        <taxon>Bacteria</taxon>
        <taxon>Bacillati</taxon>
        <taxon>Bacillota</taxon>
        <taxon>Bacilli</taxon>
        <taxon>Bacillales</taxon>
        <taxon>Paenibacillaceae</taxon>
        <taxon>Paenibacillus</taxon>
    </lineage>
</organism>
<proteinExistence type="inferred from homology"/>
<dbReference type="InterPro" id="IPR050534">
    <property type="entry name" value="Coronavir_polyprotein_1ab"/>
</dbReference>
<evidence type="ECO:0000256" key="3">
    <source>
        <dbReference type="ARBA" id="ARBA00022801"/>
    </source>
</evidence>
<dbReference type="RefSeq" id="WP_094153713.1">
    <property type="nucleotide sequence ID" value="NZ_CP020028.1"/>
</dbReference>
<dbReference type="GO" id="GO:0043139">
    <property type="term" value="F:5'-3' DNA helicase activity"/>
    <property type="evidence" value="ECO:0007669"/>
    <property type="project" value="TreeGrafter"/>
</dbReference>
<sequence>MASKLFASRYRLIRLIHGSGQSEVWVARDLDSENDTLVVIKILLGNSDLILREFFIRETEALTQIKHAGIVKLFDWGFDNVEKKYWISLEYLEGVTLEERIKKSNGLKDSGVQLIIDVIDAVAAAHAKGIIHRDLKPSNIMCEDTGDIKVLDFGICKIKTLLQQGTTVKGFGTPPYSAPEQIGQKDVDFRADIYSLGVIFFYMLTGEQPIITSVFEQVQANASIPEEYKKIIINMVQYEKEDRYPSVLHAKREIQKVYKKELKYKSTYYVKTTQNLCNGMVSLGLIDFNTESEAKMWLDNAFNDSLISIEQGRDSVNWVLYTHQYRINAVMDKDGRSLRLKSIHYTLSADMAKNKELSFECNNCWISIPGRAIVPKDSNIKLLLEEAENWRKQQDIKRNKELEHKRILAQWENVLKLQRKALLEKDFSLSYDSWDISQDHSKLEVMLVDEKEISNLYNEQPLLIDSSNGKKISVGSFAGLEGKKLSIALAREVNIDEIKEFGEISLDNRQVSSALKRQEDAIRAVRYGDSSNPKLLEIIDNPNVNNESKEVINVTEYIQNDLDEAKKEAIKATLRSDIYLIQGPPGTGKTKVISEIIVQLLKNDPSTKILLTSQSNAAVDNALEAVSKITGDLTLLRIGRKEKIVDRLINYQLDGTLNSWIQKTKNKSDSYLEDLYDLNRIDINILAEYKTILRQCFSKYDELYELDNELSKIKYRLFEEKNEEYINFELCCTLEKKIHEMDKEKDSYIQDLINDINKIMKFLRLPSNRMTYYNLEEIKSNLSVLEKEMERKLINLNHLEQVELIRQEWLSRLGKGREFEAICASEAQVVASTCLGVSNIPGVWSSEYDWVIVDEAGRATPPEILVPLVRGKRILLVGDHKQLPPVVDIDISQEERERLELPEGVLERSLFEDIFHKSNDEIKSILNIQYRMHTGIGRLVSQVFYDGSIENAEFTNSLDHSLKSWREKSVVWVSTSNSEERYEKSIGRSKQNQLEARIISSYCEQIEKELKLSNQKMSLGIISGYAEQKNLLEQLINSKDRNKWNNLTIDIDNIDAFQGQEREVVMYSVVRSNKRRDIGFLKDFRRLNVAFSRARKLLLVIGDHEMVLEANTYNDANPFAEVIRHIEKIDTDNCVLEVLPK</sequence>
<dbReference type="EMBL" id="CP020028">
    <property type="protein sequence ID" value="ASR45784.1"/>
    <property type="molecule type" value="Genomic_DNA"/>
</dbReference>
<feature type="coiled-coil region" evidence="6">
    <location>
        <begin position="775"/>
        <end position="802"/>
    </location>
</feature>
<gene>
    <name evidence="8" type="ORF">B4V02_03255</name>
</gene>
<dbReference type="GO" id="GO:0005694">
    <property type="term" value="C:chromosome"/>
    <property type="evidence" value="ECO:0007669"/>
    <property type="project" value="UniProtKB-ARBA"/>
</dbReference>
<dbReference type="KEGG" id="pkb:B4V02_03255"/>
<dbReference type="InterPro" id="IPR041679">
    <property type="entry name" value="DNA2/NAM7-like_C"/>
</dbReference>
<dbReference type="InterPro" id="IPR047187">
    <property type="entry name" value="SF1_C_Upf1"/>
</dbReference>
<evidence type="ECO:0000259" key="7">
    <source>
        <dbReference type="PROSITE" id="PS50011"/>
    </source>
</evidence>
<dbReference type="SMART" id="SM00220">
    <property type="entry name" value="S_TKc"/>
    <property type="match status" value="1"/>
</dbReference>
<keyword evidence="4" id="KW-0347">Helicase</keyword>
<evidence type="ECO:0000256" key="4">
    <source>
        <dbReference type="ARBA" id="ARBA00022806"/>
    </source>
</evidence>
<dbReference type="Pfam" id="PF13086">
    <property type="entry name" value="AAA_11"/>
    <property type="match status" value="1"/>
</dbReference>
<keyword evidence="5" id="KW-0067">ATP-binding</keyword>
<dbReference type="PROSITE" id="PS00108">
    <property type="entry name" value="PROTEIN_KINASE_ST"/>
    <property type="match status" value="1"/>
</dbReference>
<name>A0A222WIH5_9BACL</name>
<dbReference type="PANTHER" id="PTHR43788">
    <property type="entry name" value="DNA2/NAM7 HELICASE FAMILY MEMBER"/>
    <property type="match status" value="1"/>
</dbReference>
<dbReference type="Gene3D" id="1.10.510.10">
    <property type="entry name" value="Transferase(Phosphotransferase) domain 1"/>
    <property type="match status" value="1"/>
</dbReference>
<keyword evidence="2" id="KW-0547">Nucleotide-binding</keyword>
<feature type="domain" description="Protein kinase" evidence="7">
    <location>
        <begin position="10"/>
        <end position="281"/>
    </location>
</feature>
<dbReference type="InterPro" id="IPR027417">
    <property type="entry name" value="P-loop_NTPase"/>
</dbReference>
<evidence type="ECO:0000256" key="5">
    <source>
        <dbReference type="ARBA" id="ARBA00022840"/>
    </source>
</evidence>
<dbReference type="GO" id="GO:0005524">
    <property type="term" value="F:ATP binding"/>
    <property type="evidence" value="ECO:0007669"/>
    <property type="project" value="UniProtKB-KW"/>
</dbReference>
<dbReference type="OrthoDB" id="9757917at2"/>
<keyword evidence="9" id="KW-1185">Reference proteome</keyword>
<dbReference type="Proteomes" id="UP000214666">
    <property type="component" value="Chromosome"/>
</dbReference>
<dbReference type="Pfam" id="PF00069">
    <property type="entry name" value="Pkinase"/>
    <property type="match status" value="1"/>
</dbReference>
<dbReference type="PANTHER" id="PTHR43788:SF8">
    <property type="entry name" value="DNA-BINDING PROTEIN SMUBP-2"/>
    <property type="match status" value="1"/>
</dbReference>
<keyword evidence="6" id="KW-0175">Coiled coil</keyword>
<keyword evidence="3" id="KW-0378">Hydrolase</keyword>
<dbReference type="GO" id="GO:0004672">
    <property type="term" value="F:protein kinase activity"/>
    <property type="evidence" value="ECO:0007669"/>
    <property type="project" value="InterPro"/>
</dbReference>
<dbReference type="InterPro" id="IPR008271">
    <property type="entry name" value="Ser/Thr_kinase_AS"/>
</dbReference>
<evidence type="ECO:0000313" key="9">
    <source>
        <dbReference type="Proteomes" id="UP000214666"/>
    </source>
</evidence>
<evidence type="ECO:0000256" key="6">
    <source>
        <dbReference type="SAM" id="Coils"/>
    </source>
</evidence>
<dbReference type="CDD" id="cd14014">
    <property type="entry name" value="STKc_PknB_like"/>
    <property type="match status" value="1"/>
</dbReference>
<dbReference type="Gene3D" id="3.40.50.300">
    <property type="entry name" value="P-loop containing nucleotide triphosphate hydrolases"/>
    <property type="match status" value="2"/>
</dbReference>
<evidence type="ECO:0000256" key="2">
    <source>
        <dbReference type="ARBA" id="ARBA00022741"/>
    </source>
</evidence>
<dbReference type="Pfam" id="PF13087">
    <property type="entry name" value="AAA_12"/>
    <property type="match status" value="1"/>
</dbReference>
<dbReference type="InterPro" id="IPR000719">
    <property type="entry name" value="Prot_kinase_dom"/>
</dbReference>
<dbReference type="FunFam" id="3.40.50.300:FF:000326">
    <property type="entry name" value="P-loop containing nucleoside triphosphate hydrolase"/>
    <property type="match status" value="1"/>
</dbReference>
<dbReference type="InterPro" id="IPR011009">
    <property type="entry name" value="Kinase-like_dom_sf"/>
</dbReference>
<evidence type="ECO:0000256" key="1">
    <source>
        <dbReference type="ARBA" id="ARBA00007913"/>
    </source>
</evidence>
<dbReference type="PROSITE" id="PS50011">
    <property type="entry name" value="PROTEIN_KINASE_DOM"/>
    <property type="match status" value="1"/>
</dbReference>
<reference evidence="8 9" key="1">
    <citation type="submission" date="2017-03" db="EMBL/GenBank/DDBJ databases">
        <title>Complete genome sequence of Paenibacillus Kribbensis producing bioflocculants.</title>
        <authorList>
            <person name="Lee H.-G."/>
            <person name="Oh H.-M."/>
        </authorList>
    </citation>
    <scope>NUCLEOTIDE SEQUENCE [LARGE SCALE GENOMIC DNA]</scope>
    <source>
        <strain evidence="8 9">AM49</strain>
    </source>
</reference>
<dbReference type="InterPro" id="IPR041677">
    <property type="entry name" value="DNA2/NAM7_AAA_11"/>
</dbReference>